<feature type="compositionally biased region" description="Basic residues" evidence="2">
    <location>
        <begin position="235"/>
        <end position="246"/>
    </location>
</feature>
<dbReference type="EMBL" id="CP069115">
    <property type="protein sequence ID" value="QSS65431.1"/>
    <property type="molecule type" value="Genomic_DNA"/>
</dbReference>
<reference evidence="3" key="1">
    <citation type="submission" date="2021-01" db="EMBL/GenBank/DDBJ databases">
        <title>Chromosome-level genome assembly of a human fungal pathogen reveals clustering of transcriptionally co-regulated genes.</title>
        <authorList>
            <person name="Voorhies M."/>
            <person name="Cohen S."/>
            <person name="Shea T.P."/>
            <person name="Petrus S."/>
            <person name="Munoz J.F."/>
            <person name="Poplawski S."/>
            <person name="Goldman W.E."/>
            <person name="Michael T."/>
            <person name="Cuomo C.A."/>
            <person name="Sil A."/>
            <person name="Beyhan S."/>
        </authorList>
    </citation>
    <scope>NUCLEOTIDE SEQUENCE</scope>
    <source>
        <strain evidence="3">WU24</strain>
    </source>
</reference>
<dbReference type="OrthoDB" id="4184908at2759"/>
<protein>
    <submittedName>
        <fullName evidence="3">Uncharacterized protein</fullName>
    </submittedName>
</protein>
<evidence type="ECO:0000313" key="4">
    <source>
        <dbReference type="Proteomes" id="UP000663671"/>
    </source>
</evidence>
<dbReference type="AlphaFoldDB" id="A0A8A1MHE6"/>
<feature type="compositionally biased region" description="Acidic residues" evidence="2">
    <location>
        <begin position="348"/>
        <end position="358"/>
    </location>
</feature>
<name>A0A8A1MHE6_AJECA</name>
<gene>
    <name evidence="3" type="ORF">I7I51_06274</name>
</gene>
<sequence length="367" mass="42298">MMGHLVMDESFVIRAIKIQIPRLLTIQILPQMHPSEPDDDYDPYKYPEFYLPTITPAPDLINLPDPLIPEFRHKDREYKLLSHLWYVQLGQNQVRHHWNIQALHDFWRKCGPLTFEGRHYGWSPTWIVDALDSLNIDLERLQRTAKRVILKRARMRVQARQVLESVGIQVEDEEQVSEEEVKLAVELAREEVGDGDCAGDEEVMIKKLLKDSDTNRERNEAREARRARLGALKERGKRTMANRSKARLGCPESDAGDESPTHKPPRARTQPVTRPYHPDADASETTKKADSLSHFRQESEPKGHKEQKNLTVDFHSHLTHNPLTSSLPKGETADSALSMDMEIRVSEYEVEPGSDSEPENWRGDRRG</sequence>
<evidence type="ECO:0000256" key="1">
    <source>
        <dbReference type="SAM" id="Coils"/>
    </source>
</evidence>
<accession>A0A8A1MHE6</accession>
<dbReference type="VEuPathDB" id="FungiDB:I7I51_06274"/>
<feature type="compositionally biased region" description="Basic and acidic residues" evidence="2">
    <location>
        <begin position="276"/>
        <end position="308"/>
    </location>
</feature>
<feature type="region of interest" description="Disordered" evidence="2">
    <location>
        <begin position="212"/>
        <end position="367"/>
    </location>
</feature>
<feature type="coiled-coil region" evidence="1">
    <location>
        <begin position="131"/>
        <end position="158"/>
    </location>
</feature>
<proteinExistence type="predicted"/>
<dbReference type="Proteomes" id="UP000663671">
    <property type="component" value="Chromosome 3"/>
</dbReference>
<evidence type="ECO:0000256" key="2">
    <source>
        <dbReference type="SAM" id="MobiDB-lite"/>
    </source>
</evidence>
<keyword evidence="1" id="KW-0175">Coiled coil</keyword>
<organism evidence="3 4">
    <name type="scientific">Ajellomyces capsulatus</name>
    <name type="common">Darling's disease fungus</name>
    <name type="synonym">Histoplasma capsulatum</name>
    <dbReference type="NCBI Taxonomy" id="5037"/>
    <lineage>
        <taxon>Eukaryota</taxon>
        <taxon>Fungi</taxon>
        <taxon>Dikarya</taxon>
        <taxon>Ascomycota</taxon>
        <taxon>Pezizomycotina</taxon>
        <taxon>Eurotiomycetes</taxon>
        <taxon>Eurotiomycetidae</taxon>
        <taxon>Onygenales</taxon>
        <taxon>Ajellomycetaceae</taxon>
        <taxon>Histoplasma</taxon>
    </lineage>
</organism>
<evidence type="ECO:0000313" key="3">
    <source>
        <dbReference type="EMBL" id="QSS65431.1"/>
    </source>
</evidence>
<feature type="compositionally biased region" description="Basic and acidic residues" evidence="2">
    <location>
        <begin position="212"/>
        <end position="234"/>
    </location>
</feature>